<dbReference type="EMBL" id="KV454494">
    <property type="protein sequence ID" value="ODV58220.1"/>
    <property type="molecule type" value="Genomic_DNA"/>
</dbReference>
<evidence type="ECO:0000313" key="4">
    <source>
        <dbReference type="Proteomes" id="UP000095038"/>
    </source>
</evidence>
<dbReference type="InterPro" id="IPR036875">
    <property type="entry name" value="Znf_CCHC_sf"/>
</dbReference>
<dbReference type="RefSeq" id="XP_020044527.1">
    <property type="nucleotide sequence ID" value="XM_020189430.1"/>
</dbReference>
<evidence type="ECO:0000256" key="1">
    <source>
        <dbReference type="PROSITE-ProRule" id="PRU00047"/>
    </source>
</evidence>
<dbReference type="Proteomes" id="UP000095038">
    <property type="component" value="Unassembled WGS sequence"/>
</dbReference>
<evidence type="ECO:0000313" key="3">
    <source>
        <dbReference type="EMBL" id="ODV58220.1"/>
    </source>
</evidence>
<reference evidence="4" key="1">
    <citation type="submission" date="2016-05" db="EMBL/GenBank/DDBJ databases">
        <title>Comparative genomics of biotechnologically important yeasts.</title>
        <authorList>
            <consortium name="DOE Joint Genome Institute"/>
            <person name="Riley R."/>
            <person name="Haridas S."/>
            <person name="Wolfe K.H."/>
            <person name="Lopes M.R."/>
            <person name="Hittinger C.T."/>
            <person name="Goker M."/>
            <person name="Salamov A."/>
            <person name="Wisecaver J."/>
            <person name="Long T.M."/>
            <person name="Aerts A.L."/>
            <person name="Barry K."/>
            <person name="Choi C."/>
            <person name="Clum A."/>
            <person name="Coughlan A.Y."/>
            <person name="Deshpande S."/>
            <person name="Douglass A.P."/>
            <person name="Hanson S.J."/>
            <person name="Klenk H.-P."/>
            <person name="Labutti K."/>
            <person name="Lapidus A."/>
            <person name="Lindquist E."/>
            <person name="Lipzen A."/>
            <person name="Meier-Kolthoff J.P."/>
            <person name="Ohm R.A."/>
            <person name="Otillar R.P."/>
            <person name="Pangilinan J."/>
            <person name="Peng Y."/>
            <person name="Rokas A."/>
            <person name="Rosa C.A."/>
            <person name="Scheuner C."/>
            <person name="Sibirny A.A."/>
            <person name="Slot J.C."/>
            <person name="Stielow J.B."/>
            <person name="Sun H."/>
            <person name="Kurtzman C.P."/>
            <person name="Blackwell M."/>
            <person name="Grigoriev I.V."/>
            <person name="Jeffries T.W."/>
        </authorList>
    </citation>
    <scope>NUCLEOTIDE SEQUENCE [LARGE SCALE GENOMIC DNA]</scope>
    <source>
        <strain evidence="4">DSM 1968</strain>
    </source>
</reference>
<protein>
    <recommendedName>
        <fullName evidence="2">CCHC-type domain-containing protein</fullName>
    </recommendedName>
</protein>
<feature type="non-terminal residue" evidence="3">
    <location>
        <position position="64"/>
    </location>
</feature>
<keyword evidence="1" id="KW-0862">Zinc</keyword>
<name>A0A1D2V995_9ASCO</name>
<dbReference type="OrthoDB" id="7608935at2759"/>
<organism evidence="3 4">
    <name type="scientific">Ascoidea rubescens DSM 1968</name>
    <dbReference type="NCBI Taxonomy" id="1344418"/>
    <lineage>
        <taxon>Eukaryota</taxon>
        <taxon>Fungi</taxon>
        <taxon>Dikarya</taxon>
        <taxon>Ascomycota</taxon>
        <taxon>Saccharomycotina</taxon>
        <taxon>Saccharomycetes</taxon>
        <taxon>Ascoideaceae</taxon>
        <taxon>Ascoidea</taxon>
    </lineage>
</organism>
<dbReference type="Gene3D" id="4.10.60.10">
    <property type="entry name" value="Zinc finger, CCHC-type"/>
    <property type="match status" value="1"/>
</dbReference>
<dbReference type="SMART" id="SM00343">
    <property type="entry name" value="ZnF_C2HC"/>
    <property type="match status" value="2"/>
</dbReference>
<dbReference type="STRING" id="1344418.A0A1D2V995"/>
<dbReference type="GeneID" id="30963066"/>
<proteinExistence type="predicted"/>
<gene>
    <name evidence="3" type="ORF">ASCRUDRAFT_16530</name>
</gene>
<evidence type="ECO:0000259" key="2">
    <source>
        <dbReference type="PROSITE" id="PS50158"/>
    </source>
</evidence>
<keyword evidence="1" id="KW-0479">Metal-binding</keyword>
<keyword evidence="1" id="KW-0863">Zinc-finger</keyword>
<dbReference type="GO" id="GO:0008270">
    <property type="term" value="F:zinc ion binding"/>
    <property type="evidence" value="ECO:0007669"/>
    <property type="project" value="UniProtKB-KW"/>
</dbReference>
<dbReference type="SUPFAM" id="SSF57756">
    <property type="entry name" value="Retrovirus zinc finger-like domains"/>
    <property type="match status" value="1"/>
</dbReference>
<keyword evidence="4" id="KW-1185">Reference proteome</keyword>
<feature type="non-terminal residue" evidence="3">
    <location>
        <position position="1"/>
    </location>
</feature>
<dbReference type="Pfam" id="PF21759">
    <property type="entry name" value="AIR2-like_ZnK4"/>
    <property type="match status" value="1"/>
</dbReference>
<accession>A0A1D2V995</accession>
<dbReference type="InterPro" id="IPR049024">
    <property type="entry name" value="AIR2-like_ZnK4"/>
</dbReference>
<sequence>KTFYCEICNSNNHMEKNCPTIWRSYISKDGLDENVSLPENIFCTNCGKRDHFCDECPKKIMSNI</sequence>
<dbReference type="PROSITE" id="PS50158">
    <property type="entry name" value="ZF_CCHC"/>
    <property type="match status" value="1"/>
</dbReference>
<dbReference type="GO" id="GO:0003676">
    <property type="term" value="F:nucleic acid binding"/>
    <property type="evidence" value="ECO:0007669"/>
    <property type="project" value="InterPro"/>
</dbReference>
<dbReference type="InterPro" id="IPR001878">
    <property type="entry name" value="Znf_CCHC"/>
</dbReference>
<feature type="domain" description="CCHC-type" evidence="2">
    <location>
        <begin position="43"/>
        <end position="58"/>
    </location>
</feature>
<dbReference type="AlphaFoldDB" id="A0A1D2V995"/>
<dbReference type="InParanoid" id="A0A1D2V995"/>